<name>A0A4Z0YUG0_9PEZI</name>
<evidence type="ECO:0000313" key="8">
    <source>
        <dbReference type="Proteomes" id="UP000297716"/>
    </source>
</evidence>
<dbReference type="GO" id="GO:0008270">
    <property type="term" value="F:zinc ion binding"/>
    <property type="evidence" value="ECO:0007669"/>
    <property type="project" value="InterPro"/>
</dbReference>
<keyword evidence="3" id="KW-0805">Transcription regulation</keyword>
<gene>
    <name evidence="7" type="ORF">E0Z10_g5166</name>
</gene>
<keyword evidence="8" id="KW-1185">Reference proteome</keyword>
<evidence type="ECO:0000256" key="4">
    <source>
        <dbReference type="ARBA" id="ARBA00023163"/>
    </source>
</evidence>
<dbReference type="InterPro" id="IPR001138">
    <property type="entry name" value="Zn2Cys6_DnaBD"/>
</dbReference>
<dbReference type="OrthoDB" id="2441642at2759"/>
<evidence type="ECO:0000313" key="7">
    <source>
        <dbReference type="EMBL" id="TGJ83588.1"/>
    </source>
</evidence>
<organism evidence="7 8">
    <name type="scientific">Xylaria hypoxylon</name>
    <dbReference type="NCBI Taxonomy" id="37992"/>
    <lineage>
        <taxon>Eukaryota</taxon>
        <taxon>Fungi</taxon>
        <taxon>Dikarya</taxon>
        <taxon>Ascomycota</taxon>
        <taxon>Pezizomycotina</taxon>
        <taxon>Sordariomycetes</taxon>
        <taxon>Xylariomycetidae</taxon>
        <taxon>Xylariales</taxon>
        <taxon>Xylariaceae</taxon>
        <taxon>Xylaria</taxon>
    </lineage>
</organism>
<dbReference type="Proteomes" id="UP000297716">
    <property type="component" value="Unassembled WGS sequence"/>
</dbReference>
<dbReference type="Gene3D" id="4.10.240.10">
    <property type="entry name" value="Zn(2)-C6 fungal-type DNA-binding domain"/>
    <property type="match status" value="1"/>
</dbReference>
<sequence>MNDIVEPDHRCRLCRKTFKQKEQNHPSCGTQRDAPSNQHLVHGRRLAAKARCDLQRPECTRCNSRSVACAYSRPPRITGRRECSPTTNSDSVRGADTGPASTCGLIDPQLNLDTHAVTIADRDAGISSFLDCGADFTSLSGTGPGINNCLVPDLFPSDSVDTLDATPSSEVGFHAVYSTSCSTPSTHTAYNTHSCHSAGSCTGSLEVQPDIDISSPEDDLENVRPALQDSGPATTTVATPNVEEIDPWILALAAKHMEPDAPALIEHSAQTIFRAFRTWPGMLAKGIQLPPIIHPFQFCDGAADAGGEMRMPKLIARCVTLCKMWVGQAEDSGQIVECAVRGEAESLLAKYHTFDAPTLLAAMQSLMILLILLIFPSNRQSTLSVVPVHIFAAVQDLANHALSTGMLLHEEASHVRPPWRIWAHIEAKRRTLMSIYFLHWANSTYHGERHFNCLQLGRMLAAGPKWLWQAPDEKTWMNLYARWLAQWDGKEPIQAEFFLVDNGPVMGSRVEMWLEDADELGMLIMTISEH</sequence>
<dbReference type="GO" id="GO:0000981">
    <property type="term" value="F:DNA-binding transcription factor activity, RNA polymerase II-specific"/>
    <property type="evidence" value="ECO:0007669"/>
    <property type="project" value="InterPro"/>
</dbReference>
<dbReference type="PANTHER" id="PTHR47660:SF3">
    <property type="entry name" value="FINGER DOMAIN PROTEIN, PUTATIVE (AFU_ORTHOLOGUE AFUA_4G03310)-RELATED"/>
    <property type="match status" value="1"/>
</dbReference>
<dbReference type="EMBL" id="SKBN01000089">
    <property type="protein sequence ID" value="TGJ83588.1"/>
    <property type="molecule type" value="Genomic_DNA"/>
</dbReference>
<feature type="domain" description="Zn(2)-C6 fungal-type" evidence="6">
    <location>
        <begin position="49"/>
        <end position="75"/>
    </location>
</feature>
<proteinExistence type="predicted"/>
<dbReference type="STRING" id="37992.A0A4Z0YUG0"/>
<evidence type="ECO:0000259" key="6">
    <source>
        <dbReference type="Pfam" id="PF00172"/>
    </source>
</evidence>
<accession>A0A4Z0YUG0</accession>
<comment type="caution">
    <text evidence="7">The sequence shown here is derived from an EMBL/GenBank/DDBJ whole genome shotgun (WGS) entry which is preliminary data.</text>
</comment>
<evidence type="ECO:0000256" key="3">
    <source>
        <dbReference type="ARBA" id="ARBA00023015"/>
    </source>
</evidence>
<keyword evidence="2" id="KW-0862">Zinc</keyword>
<keyword evidence="1" id="KW-0479">Metal-binding</keyword>
<evidence type="ECO:0000256" key="2">
    <source>
        <dbReference type="ARBA" id="ARBA00022833"/>
    </source>
</evidence>
<keyword evidence="4" id="KW-0804">Transcription</keyword>
<keyword evidence="5" id="KW-0539">Nucleus</keyword>
<dbReference type="PANTHER" id="PTHR47660">
    <property type="entry name" value="TRANSCRIPTION FACTOR WITH C2H2 AND ZN(2)-CYS(6) DNA BINDING DOMAIN (EUROFUNG)-RELATED-RELATED"/>
    <property type="match status" value="1"/>
</dbReference>
<dbReference type="InterPro" id="IPR036864">
    <property type="entry name" value="Zn2-C6_fun-type_DNA-bd_sf"/>
</dbReference>
<protein>
    <recommendedName>
        <fullName evidence="6">Zn(2)-C6 fungal-type domain-containing protein</fullName>
    </recommendedName>
</protein>
<dbReference type="Pfam" id="PF00172">
    <property type="entry name" value="Zn_clus"/>
    <property type="match status" value="1"/>
</dbReference>
<dbReference type="AlphaFoldDB" id="A0A4Z0YUG0"/>
<evidence type="ECO:0000256" key="1">
    <source>
        <dbReference type="ARBA" id="ARBA00022723"/>
    </source>
</evidence>
<evidence type="ECO:0000256" key="5">
    <source>
        <dbReference type="ARBA" id="ARBA00023242"/>
    </source>
</evidence>
<reference evidence="7 8" key="1">
    <citation type="submission" date="2019-03" db="EMBL/GenBank/DDBJ databases">
        <title>Draft genome sequence of Xylaria hypoxylon DSM 108379, a ubiquitous saprotrophic-parasitic fungi on hardwood.</title>
        <authorList>
            <person name="Buettner E."/>
            <person name="Leonhardt S."/>
            <person name="Gebauer A.M."/>
            <person name="Liers C."/>
            <person name="Hofrichter M."/>
            <person name="Kellner H."/>
        </authorList>
    </citation>
    <scope>NUCLEOTIDE SEQUENCE [LARGE SCALE GENOMIC DNA]</scope>
    <source>
        <strain evidence="7 8">DSM 108379</strain>
    </source>
</reference>